<dbReference type="SUPFAM" id="SSF49879">
    <property type="entry name" value="SMAD/FHA domain"/>
    <property type="match status" value="1"/>
</dbReference>
<gene>
    <name evidence="2" type="ORF">DW663_10190</name>
</gene>
<dbReference type="CDD" id="cd00060">
    <property type="entry name" value="FHA"/>
    <property type="match status" value="1"/>
</dbReference>
<evidence type="ECO:0000313" key="2">
    <source>
        <dbReference type="EMBL" id="RHF70644.1"/>
    </source>
</evidence>
<comment type="caution">
    <text evidence="2">The sequence shown here is derived from an EMBL/GenBank/DDBJ whole genome shotgun (WGS) entry which is preliminary data.</text>
</comment>
<reference evidence="2 3" key="1">
    <citation type="submission" date="2018-08" db="EMBL/GenBank/DDBJ databases">
        <title>A genome reference for cultivated species of the human gut microbiota.</title>
        <authorList>
            <person name="Zou Y."/>
            <person name="Xue W."/>
            <person name="Luo G."/>
        </authorList>
    </citation>
    <scope>NUCLEOTIDE SEQUENCE [LARGE SCALE GENOMIC DNA]</scope>
    <source>
        <strain evidence="2 3">AM25-1</strain>
    </source>
</reference>
<evidence type="ECO:0000259" key="1">
    <source>
        <dbReference type="PROSITE" id="PS50006"/>
    </source>
</evidence>
<dbReference type="Gene3D" id="2.60.200.20">
    <property type="match status" value="1"/>
</dbReference>
<dbReference type="InterPro" id="IPR000253">
    <property type="entry name" value="FHA_dom"/>
</dbReference>
<dbReference type="InterPro" id="IPR008984">
    <property type="entry name" value="SMAD_FHA_dom_sf"/>
</dbReference>
<evidence type="ECO:0000313" key="3">
    <source>
        <dbReference type="Proteomes" id="UP000284676"/>
    </source>
</evidence>
<name>A0A414PQ41_FUSMR</name>
<organism evidence="2 3">
    <name type="scientific">Fusobacterium mortiferum</name>
    <dbReference type="NCBI Taxonomy" id="850"/>
    <lineage>
        <taxon>Bacteria</taxon>
        <taxon>Fusobacteriati</taxon>
        <taxon>Fusobacteriota</taxon>
        <taxon>Fusobacteriia</taxon>
        <taxon>Fusobacteriales</taxon>
        <taxon>Fusobacteriaceae</taxon>
        <taxon>Fusobacterium</taxon>
    </lineage>
</organism>
<protein>
    <submittedName>
        <fullName evidence="2">FHA domain-containing protein</fullName>
    </submittedName>
</protein>
<feature type="domain" description="FHA" evidence="1">
    <location>
        <begin position="87"/>
        <end position="140"/>
    </location>
</feature>
<sequence length="175" mass="19981">MMKLERCENGHVYNASQHKECPYCNSERLEQAEVREEIVAMDTVEIEDEATQSYWANEIAVEPVVGWLVCTDGYDKGKDYKLKTEKNFIGRTPEMDICIEGDNSISRKNHAIIAYNPKNRQFVITPGEGTGIVYVQNEAVYAPLSLKSFDVIEMGTSKFVFVALCGEYFDWKIDK</sequence>
<dbReference type="Proteomes" id="UP000284676">
    <property type="component" value="Unassembled WGS sequence"/>
</dbReference>
<accession>A0A414PQ41</accession>
<dbReference type="Pfam" id="PF00498">
    <property type="entry name" value="FHA"/>
    <property type="match status" value="1"/>
</dbReference>
<dbReference type="AlphaFoldDB" id="A0A414PQ41"/>
<dbReference type="EMBL" id="QRHL01000023">
    <property type="protein sequence ID" value="RHF70644.1"/>
    <property type="molecule type" value="Genomic_DNA"/>
</dbReference>
<proteinExistence type="predicted"/>
<dbReference type="PROSITE" id="PS50006">
    <property type="entry name" value="FHA_DOMAIN"/>
    <property type="match status" value="1"/>
</dbReference>